<dbReference type="Proteomes" id="UP000345637">
    <property type="component" value="Unassembled WGS sequence"/>
</dbReference>
<sequence>MLSHFSKQPVVKGQPGLIWLGIVAVGENPRPGNRHPQAVEAHLRKQTDILRVAMVKIDRDIFDTAIARHAFNDVAKDAMRLYI</sequence>
<evidence type="ECO:0000313" key="2">
    <source>
        <dbReference type="Proteomes" id="UP000345637"/>
    </source>
</evidence>
<gene>
    <name evidence="1" type="ORF">NCTC12998_00920</name>
</gene>
<name>A0A485AIZ2_RAOPL</name>
<evidence type="ECO:0000313" key="1">
    <source>
        <dbReference type="EMBL" id="VFS59018.1"/>
    </source>
</evidence>
<protein>
    <submittedName>
        <fullName evidence="1">Uncharacterized protein</fullName>
    </submittedName>
</protein>
<accession>A0A485AIZ2</accession>
<proteinExistence type="predicted"/>
<organism evidence="1 2">
    <name type="scientific">Raoultella planticola</name>
    <name type="common">Klebsiella planticola</name>
    <dbReference type="NCBI Taxonomy" id="575"/>
    <lineage>
        <taxon>Bacteria</taxon>
        <taxon>Pseudomonadati</taxon>
        <taxon>Pseudomonadota</taxon>
        <taxon>Gammaproteobacteria</taxon>
        <taxon>Enterobacterales</taxon>
        <taxon>Enterobacteriaceae</taxon>
        <taxon>Klebsiella/Raoultella group</taxon>
        <taxon>Raoultella</taxon>
    </lineage>
</organism>
<dbReference type="AlphaFoldDB" id="A0A485AIZ2"/>
<reference evidence="1 2" key="1">
    <citation type="submission" date="2019-03" db="EMBL/GenBank/DDBJ databases">
        <authorList>
            <consortium name="Pathogen Informatics"/>
        </authorList>
    </citation>
    <scope>NUCLEOTIDE SEQUENCE [LARGE SCALE GENOMIC DNA]</scope>
    <source>
        <strain evidence="1 2">NCTC12998</strain>
    </source>
</reference>
<dbReference type="EMBL" id="CAADJE010000013">
    <property type="protein sequence ID" value="VFS59018.1"/>
    <property type="molecule type" value="Genomic_DNA"/>
</dbReference>